<evidence type="ECO:0000256" key="1">
    <source>
        <dbReference type="SAM" id="MobiDB-lite"/>
    </source>
</evidence>
<gene>
    <name evidence="4" type="ORF">PNOK_0366200</name>
</gene>
<feature type="region of interest" description="Disordered" evidence="1">
    <location>
        <begin position="298"/>
        <end position="343"/>
    </location>
</feature>
<sequence>MKLAALGIAAIFSSVSSAQYLSEGWKPGQVVTTSTTGQSYEPTLVTSASDGANSGQPTAKAKGLASLFDLSTYLELPPVQALLGRAGVNITEKLESARAAAKVWDERIPLITDYNYNDVIVEEEFDTLEEERDRVWFIIISITSVQNEGVSKYVDEQFDKAFNLAQESGELPHVRWGRIDYMNVTTITTKWNVWRAPFLVVLKDRGQTLRFYRPGQIRLQGEVLHEFLKREAWEQTPPWRSAFGPGGDREFVLDYLAIALTKIYDRVVVIPRWLLLLVTGSLASIIVNFLHSSSFFKSSGPERQKPVVSRQETGTPASRTTTEIPDSGAASPKGASKRKKSRK</sequence>
<feature type="signal peptide" evidence="3">
    <location>
        <begin position="1"/>
        <end position="18"/>
    </location>
</feature>
<evidence type="ECO:0000313" key="5">
    <source>
        <dbReference type="Proteomes" id="UP000217199"/>
    </source>
</evidence>
<organism evidence="4 5">
    <name type="scientific">Pyrrhoderma noxium</name>
    <dbReference type="NCBI Taxonomy" id="2282107"/>
    <lineage>
        <taxon>Eukaryota</taxon>
        <taxon>Fungi</taxon>
        <taxon>Dikarya</taxon>
        <taxon>Basidiomycota</taxon>
        <taxon>Agaricomycotina</taxon>
        <taxon>Agaricomycetes</taxon>
        <taxon>Hymenochaetales</taxon>
        <taxon>Hymenochaetaceae</taxon>
        <taxon>Pyrrhoderma</taxon>
    </lineage>
</organism>
<keyword evidence="2" id="KW-0472">Membrane</keyword>
<protein>
    <recommendedName>
        <fullName evidence="6">Thioredoxin-like fold domain-containing protein</fullName>
    </recommendedName>
</protein>
<name>A0A286UNJ1_9AGAM</name>
<feature type="compositionally biased region" description="Polar residues" evidence="1">
    <location>
        <begin position="310"/>
        <end position="324"/>
    </location>
</feature>
<comment type="caution">
    <text evidence="4">The sequence shown here is derived from an EMBL/GenBank/DDBJ whole genome shotgun (WGS) entry which is preliminary data.</text>
</comment>
<evidence type="ECO:0008006" key="6">
    <source>
        <dbReference type="Google" id="ProtNLM"/>
    </source>
</evidence>
<dbReference type="STRING" id="2282107.A0A286UNJ1"/>
<reference evidence="4 5" key="1">
    <citation type="journal article" date="2017" name="Mol. Ecol.">
        <title>Comparative and population genomic landscape of Phellinus noxius: A hypervariable fungus causing root rot in trees.</title>
        <authorList>
            <person name="Chung C.L."/>
            <person name="Lee T.J."/>
            <person name="Akiba M."/>
            <person name="Lee H.H."/>
            <person name="Kuo T.H."/>
            <person name="Liu D."/>
            <person name="Ke H.M."/>
            <person name="Yokoi T."/>
            <person name="Roa M.B."/>
            <person name="Lu M.J."/>
            <person name="Chang Y.Y."/>
            <person name="Ann P.J."/>
            <person name="Tsai J.N."/>
            <person name="Chen C.Y."/>
            <person name="Tzean S.S."/>
            <person name="Ota Y."/>
            <person name="Hattori T."/>
            <person name="Sahashi N."/>
            <person name="Liou R.F."/>
            <person name="Kikuchi T."/>
            <person name="Tsai I.J."/>
        </authorList>
    </citation>
    <scope>NUCLEOTIDE SEQUENCE [LARGE SCALE GENOMIC DNA]</scope>
    <source>
        <strain evidence="4 5">FFPRI411160</strain>
    </source>
</reference>
<dbReference type="EMBL" id="NBII01000003">
    <property type="protein sequence ID" value="PAV21035.1"/>
    <property type="molecule type" value="Genomic_DNA"/>
</dbReference>
<dbReference type="OrthoDB" id="2502001at2759"/>
<evidence type="ECO:0000313" key="4">
    <source>
        <dbReference type="EMBL" id="PAV21035.1"/>
    </source>
</evidence>
<dbReference type="InParanoid" id="A0A286UNJ1"/>
<feature type="transmembrane region" description="Helical" evidence="2">
    <location>
        <begin position="270"/>
        <end position="290"/>
    </location>
</feature>
<proteinExistence type="predicted"/>
<evidence type="ECO:0000256" key="2">
    <source>
        <dbReference type="SAM" id="Phobius"/>
    </source>
</evidence>
<keyword evidence="2" id="KW-0812">Transmembrane</keyword>
<keyword evidence="3" id="KW-0732">Signal</keyword>
<dbReference type="AlphaFoldDB" id="A0A286UNJ1"/>
<feature type="chain" id="PRO_5013689167" description="Thioredoxin-like fold domain-containing protein" evidence="3">
    <location>
        <begin position="19"/>
        <end position="343"/>
    </location>
</feature>
<keyword evidence="2" id="KW-1133">Transmembrane helix</keyword>
<dbReference type="Proteomes" id="UP000217199">
    <property type="component" value="Unassembled WGS sequence"/>
</dbReference>
<evidence type="ECO:0000256" key="3">
    <source>
        <dbReference type="SAM" id="SignalP"/>
    </source>
</evidence>
<accession>A0A286UNJ1</accession>
<keyword evidence="5" id="KW-1185">Reference proteome</keyword>